<accession>A0A2A7N809</accession>
<dbReference type="PROSITE" id="PS50263">
    <property type="entry name" value="CN_HYDROLASE"/>
    <property type="match status" value="1"/>
</dbReference>
<evidence type="ECO:0000313" key="4">
    <source>
        <dbReference type="EMBL" id="GFG51478.1"/>
    </source>
</evidence>
<dbReference type="GO" id="GO:0050126">
    <property type="term" value="F:N-carbamoylputrescine amidase activity"/>
    <property type="evidence" value="ECO:0007669"/>
    <property type="project" value="TreeGrafter"/>
</dbReference>
<dbReference type="SUPFAM" id="SSF56317">
    <property type="entry name" value="Carbon-nitrogen hydrolase"/>
    <property type="match status" value="1"/>
</dbReference>
<evidence type="ECO:0000259" key="3">
    <source>
        <dbReference type="PROSITE" id="PS50263"/>
    </source>
</evidence>
<evidence type="ECO:0000313" key="5">
    <source>
        <dbReference type="EMBL" id="PEG39969.1"/>
    </source>
</evidence>
<dbReference type="Proteomes" id="UP000465302">
    <property type="component" value="Unassembled WGS sequence"/>
</dbReference>
<proteinExistence type="inferred from homology"/>
<comment type="caution">
    <text evidence="5">The sequence shown here is derived from an EMBL/GenBank/DDBJ whole genome shotgun (WGS) entry which is preliminary data.</text>
</comment>
<comment type="similarity">
    <text evidence="1">Belongs to the carbon-nitrogen hydrolase superfamily. NIT1/NIT2 family.</text>
</comment>
<dbReference type="InterPro" id="IPR036526">
    <property type="entry name" value="C-N_Hydrolase_sf"/>
</dbReference>
<dbReference type="PANTHER" id="PTHR43674:SF2">
    <property type="entry name" value="BETA-UREIDOPROPIONASE"/>
    <property type="match status" value="1"/>
</dbReference>
<protein>
    <submittedName>
        <fullName evidence="5">Carbon-nitrogen hydrolase</fullName>
    </submittedName>
</protein>
<keyword evidence="6" id="KW-1185">Reference proteome</keyword>
<evidence type="ECO:0000313" key="6">
    <source>
        <dbReference type="Proteomes" id="UP000220914"/>
    </source>
</evidence>
<dbReference type="InterPro" id="IPR001110">
    <property type="entry name" value="UPF0012_CS"/>
</dbReference>
<feature type="domain" description="CN hydrolase" evidence="3">
    <location>
        <begin position="3"/>
        <end position="245"/>
    </location>
</feature>
<dbReference type="PROSITE" id="PS01227">
    <property type="entry name" value="UPF0012"/>
    <property type="match status" value="1"/>
</dbReference>
<gene>
    <name evidence="5" type="ORF">CQY20_08770</name>
    <name evidence="4" type="ORF">MAGR_29190</name>
</gene>
<dbReference type="EMBL" id="PDCP01000012">
    <property type="protein sequence ID" value="PEG39969.1"/>
    <property type="molecule type" value="Genomic_DNA"/>
</dbReference>
<dbReference type="Gene3D" id="3.60.110.10">
    <property type="entry name" value="Carbon-nitrogen hydrolase"/>
    <property type="match status" value="1"/>
</dbReference>
<evidence type="ECO:0000313" key="7">
    <source>
        <dbReference type="Proteomes" id="UP000465302"/>
    </source>
</evidence>
<dbReference type="RefSeq" id="WP_097939687.1">
    <property type="nucleotide sequence ID" value="NZ_BLKS01000001.1"/>
</dbReference>
<evidence type="ECO:0000256" key="1">
    <source>
        <dbReference type="ARBA" id="ARBA00010613"/>
    </source>
</evidence>
<sequence>MSIRVACAQIPLSIGDTAGNRTAARIAVEQAARDGAQLVVLPELASSGYVFADRAELATLAETRDGPAIAEWANLAEAFGLTIVAGFPEAAGDAIYNSAAVVDPTGLRGVYRKAHLWDSENAVFDRGDDLPLVLDTAHGRIGVMICYDIEFPEWVRAAALSGADLLCAPVNWPLLPRPEGERPAEMVRALAGAGMNRMPMAVCDRVGVERDQDWVGGSVIIDADGYPMAMAEFGKADVIAADVDLAESRVKRINAHNDVHADRRVDLYRRTALLD</sequence>
<dbReference type="InterPro" id="IPR050345">
    <property type="entry name" value="Aliph_Amidase/BUP"/>
</dbReference>
<evidence type="ECO:0000256" key="2">
    <source>
        <dbReference type="ARBA" id="ARBA00022801"/>
    </source>
</evidence>
<dbReference type="OrthoDB" id="4008466at2"/>
<dbReference type="InterPro" id="IPR003010">
    <property type="entry name" value="C-N_Hydrolase"/>
</dbReference>
<dbReference type="EMBL" id="BLKS01000001">
    <property type="protein sequence ID" value="GFG51478.1"/>
    <property type="molecule type" value="Genomic_DNA"/>
</dbReference>
<keyword evidence="2 5" id="KW-0378">Hydrolase</keyword>
<organism evidence="5 6">
    <name type="scientific">Mycolicibacterium agri</name>
    <name type="common">Mycobacterium agri</name>
    <dbReference type="NCBI Taxonomy" id="36811"/>
    <lineage>
        <taxon>Bacteria</taxon>
        <taxon>Bacillati</taxon>
        <taxon>Actinomycetota</taxon>
        <taxon>Actinomycetes</taxon>
        <taxon>Mycobacteriales</taxon>
        <taxon>Mycobacteriaceae</taxon>
        <taxon>Mycolicibacterium</taxon>
    </lineage>
</organism>
<reference evidence="4 7" key="2">
    <citation type="journal article" date="2019" name="Emerg. Microbes Infect.">
        <title>Comprehensive subspecies identification of 175 nontuberculous mycobacteria species based on 7547 genomic profiles.</title>
        <authorList>
            <person name="Matsumoto Y."/>
            <person name="Kinjo T."/>
            <person name="Motooka D."/>
            <person name="Nabeya D."/>
            <person name="Jung N."/>
            <person name="Uechi K."/>
            <person name="Horii T."/>
            <person name="Iida T."/>
            <person name="Fujita J."/>
            <person name="Nakamura S."/>
        </authorList>
    </citation>
    <scope>NUCLEOTIDE SEQUENCE [LARGE SCALE GENOMIC DNA]</scope>
    <source>
        <strain evidence="4 7">JCM 6377</strain>
    </source>
</reference>
<dbReference type="PANTHER" id="PTHR43674">
    <property type="entry name" value="NITRILASE C965.09-RELATED"/>
    <property type="match status" value="1"/>
</dbReference>
<dbReference type="AlphaFoldDB" id="A0A2A7N809"/>
<dbReference type="Pfam" id="PF00795">
    <property type="entry name" value="CN_hydrolase"/>
    <property type="match status" value="1"/>
</dbReference>
<reference evidence="4" key="3">
    <citation type="submission" date="2020-02" db="EMBL/GenBank/DDBJ databases">
        <authorList>
            <person name="Matsumoto Y."/>
            <person name="Motooka D."/>
            <person name="Nakamura S."/>
        </authorList>
    </citation>
    <scope>NUCLEOTIDE SEQUENCE</scope>
    <source>
        <strain evidence="4">JCM 6377</strain>
    </source>
</reference>
<dbReference type="GO" id="GO:0033388">
    <property type="term" value="P:putrescine biosynthetic process from arginine"/>
    <property type="evidence" value="ECO:0007669"/>
    <property type="project" value="TreeGrafter"/>
</dbReference>
<name>A0A2A7N809_MYCAG</name>
<dbReference type="Proteomes" id="UP000220914">
    <property type="component" value="Unassembled WGS sequence"/>
</dbReference>
<reference evidence="5 6" key="1">
    <citation type="submission" date="2017-10" db="EMBL/GenBank/DDBJ databases">
        <title>The new phylogeny of genus Mycobacterium.</title>
        <authorList>
            <person name="Tortoli E."/>
            <person name="Trovato A."/>
            <person name="Cirillo D.M."/>
        </authorList>
    </citation>
    <scope>NUCLEOTIDE SEQUENCE [LARGE SCALE GENOMIC DNA]</scope>
    <source>
        <strain evidence="5 6">CCUG37673</strain>
    </source>
</reference>